<comment type="caution">
    <text evidence="4">The sequence shown here is derived from an EMBL/GenBank/DDBJ whole genome shotgun (WGS) entry which is preliminary data.</text>
</comment>
<feature type="chain" id="PRO_5021854671" evidence="2">
    <location>
        <begin position="23"/>
        <end position="432"/>
    </location>
</feature>
<dbReference type="SMART" id="SM00710">
    <property type="entry name" value="PbH1"/>
    <property type="match status" value="6"/>
</dbReference>
<dbReference type="Proteomes" id="UP000321491">
    <property type="component" value="Unassembled WGS sequence"/>
</dbReference>
<reference evidence="4 5" key="1">
    <citation type="submission" date="2019-07" db="EMBL/GenBank/DDBJ databases">
        <title>Whole genome shotgun sequence of Cerasibacillus quisquiliarum NBRC 102429.</title>
        <authorList>
            <person name="Hosoyama A."/>
            <person name="Uohara A."/>
            <person name="Ohji S."/>
            <person name="Ichikawa N."/>
        </authorList>
    </citation>
    <scope>NUCLEOTIDE SEQUENCE [LARGE SCALE GENOMIC DNA]</scope>
    <source>
        <strain evidence="4 5">NBRC 102429</strain>
    </source>
</reference>
<protein>
    <submittedName>
        <fullName evidence="4">NosD protein</fullName>
    </submittedName>
</protein>
<dbReference type="InterPro" id="IPR007742">
    <property type="entry name" value="NosD_dom"/>
</dbReference>
<accession>A0A511V130</accession>
<keyword evidence="1" id="KW-1133">Transmembrane helix</keyword>
<dbReference type="NCBIfam" id="TIGR03804">
    <property type="entry name" value="para_beta_helix"/>
    <property type="match status" value="1"/>
</dbReference>
<keyword evidence="1" id="KW-0812">Transmembrane</keyword>
<dbReference type="InterPro" id="IPR022441">
    <property type="entry name" value="Para_beta_helix_rpt-2"/>
</dbReference>
<keyword evidence="2" id="KW-0732">Signal</keyword>
<evidence type="ECO:0000313" key="5">
    <source>
        <dbReference type="Proteomes" id="UP000321491"/>
    </source>
</evidence>
<keyword evidence="1" id="KW-0472">Membrane</keyword>
<dbReference type="SUPFAM" id="SSF51126">
    <property type="entry name" value="Pectin lyase-like"/>
    <property type="match status" value="1"/>
</dbReference>
<evidence type="ECO:0000259" key="3">
    <source>
        <dbReference type="Pfam" id="PF05048"/>
    </source>
</evidence>
<dbReference type="InterPro" id="IPR011050">
    <property type="entry name" value="Pectin_lyase_fold/virulence"/>
</dbReference>
<dbReference type="InterPro" id="IPR012334">
    <property type="entry name" value="Pectin_lyas_fold"/>
</dbReference>
<dbReference type="InterPro" id="IPR006626">
    <property type="entry name" value="PbH1"/>
</dbReference>
<feature type="signal peptide" evidence="2">
    <location>
        <begin position="1"/>
        <end position="22"/>
    </location>
</feature>
<dbReference type="EMBL" id="BJXW01000021">
    <property type="protein sequence ID" value="GEN31628.1"/>
    <property type="molecule type" value="Genomic_DNA"/>
</dbReference>
<feature type="domain" description="Periplasmic copper-binding protein NosD beta helix" evidence="3">
    <location>
        <begin position="139"/>
        <end position="328"/>
    </location>
</feature>
<evidence type="ECO:0000256" key="2">
    <source>
        <dbReference type="SAM" id="SignalP"/>
    </source>
</evidence>
<evidence type="ECO:0000256" key="1">
    <source>
        <dbReference type="SAM" id="Phobius"/>
    </source>
</evidence>
<organism evidence="4 5">
    <name type="scientific">Cerasibacillus quisquiliarum</name>
    <dbReference type="NCBI Taxonomy" id="227865"/>
    <lineage>
        <taxon>Bacteria</taxon>
        <taxon>Bacillati</taxon>
        <taxon>Bacillota</taxon>
        <taxon>Bacilli</taxon>
        <taxon>Bacillales</taxon>
        <taxon>Bacillaceae</taxon>
        <taxon>Cerasibacillus</taxon>
    </lineage>
</organism>
<name>A0A511V130_9BACI</name>
<gene>
    <name evidence="4" type="primary">nosD</name>
    <name evidence="4" type="ORF">CQU01_18660</name>
</gene>
<dbReference type="AlphaFoldDB" id="A0A511V130"/>
<sequence>MKKFLAILVALLFIGFNQTIEAETEQVPLQPLIDETKPGDTLYLPPGEYIGGAVINKPIHIIGDDQVTILPGKKGPVIQVKANQVIIENISIIDQRNTNDETVYIAGDDNELKKLNIKTNGVGIQLFEANDNKLYQLKITGNKNLSLAQRGNGIDLWDSDHNTIHSSQITDVQDGVYLEKSSQNDIYNNIVTHSRYGYHLMFTNKTTLTENESYYNVSGMMVMGTNGTVVKHNELKHNLKSVQSLGLLLFDVKNAQVAHNKISHNKVGLFIENAHKNDITLNELEQNFVGVQFLKSTENSVTKNAFLANVVQGQAERSSDNDTESNFWGDHIGVDVNGDGYSQLSYQVDPFYLSLTKEYPPFQIYFQAPGMQFLEQLFHAPTDQWLSDQSPLMDNPIKSETEAKTSSIYVLCFSIILFIASTTIIYMGARKK</sequence>
<dbReference type="Gene3D" id="2.160.20.10">
    <property type="entry name" value="Single-stranded right-handed beta-helix, Pectin lyase-like"/>
    <property type="match status" value="1"/>
</dbReference>
<dbReference type="OrthoDB" id="159063at2"/>
<evidence type="ECO:0000313" key="4">
    <source>
        <dbReference type="EMBL" id="GEN31628.1"/>
    </source>
</evidence>
<keyword evidence="5" id="KW-1185">Reference proteome</keyword>
<dbReference type="Pfam" id="PF05048">
    <property type="entry name" value="NosD"/>
    <property type="match status" value="1"/>
</dbReference>
<proteinExistence type="predicted"/>
<dbReference type="RefSeq" id="WP_146937992.1">
    <property type="nucleotide sequence ID" value="NZ_BJXW01000021.1"/>
</dbReference>
<feature type="transmembrane region" description="Helical" evidence="1">
    <location>
        <begin position="408"/>
        <end position="429"/>
    </location>
</feature>